<organism evidence="1 2">
    <name type="scientific">Puccinia graminis f. sp. tritici</name>
    <dbReference type="NCBI Taxonomy" id="56615"/>
    <lineage>
        <taxon>Eukaryota</taxon>
        <taxon>Fungi</taxon>
        <taxon>Dikarya</taxon>
        <taxon>Basidiomycota</taxon>
        <taxon>Pucciniomycotina</taxon>
        <taxon>Pucciniomycetes</taxon>
        <taxon>Pucciniales</taxon>
        <taxon>Pucciniaceae</taxon>
        <taxon>Puccinia</taxon>
    </lineage>
</organism>
<dbReference type="EMBL" id="VDEP01000237">
    <property type="protein sequence ID" value="KAA1121878.1"/>
    <property type="molecule type" value="Genomic_DNA"/>
</dbReference>
<evidence type="ECO:0000313" key="2">
    <source>
        <dbReference type="Proteomes" id="UP000325313"/>
    </source>
</evidence>
<accession>A0A5B0R974</accession>
<proteinExistence type="predicted"/>
<evidence type="ECO:0000313" key="1">
    <source>
        <dbReference type="EMBL" id="KAA1121878.1"/>
    </source>
</evidence>
<sequence length="116" mass="13155">MTFQDDLGYIGVQQQPAKETSGMHCPKNIKTTYEKGYDSGIGALSTIRNDKNNRQMSSHFSILQEALNLKPRLSTDATDVEPVRVLLQETLHHMKYCISASQKDIEHSENAFKRMP</sequence>
<dbReference type="AlphaFoldDB" id="A0A5B0R974"/>
<comment type="caution">
    <text evidence="1">The sequence shown here is derived from an EMBL/GenBank/DDBJ whole genome shotgun (WGS) entry which is preliminary data.</text>
</comment>
<name>A0A5B0R974_PUCGR</name>
<reference evidence="1 2" key="1">
    <citation type="submission" date="2019-05" db="EMBL/GenBank/DDBJ databases">
        <title>Emergence of the Ug99 lineage of the wheat stem rust pathogen through somatic hybridization.</title>
        <authorList>
            <person name="Li F."/>
            <person name="Upadhyaya N.M."/>
            <person name="Sperschneider J."/>
            <person name="Matny O."/>
            <person name="Nguyen-Phuc H."/>
            <person name="Mago R."/>
            <person name="Raley C."/>
            <person name="Miller M.E."/>
            <person name="Silverstein K.A.T."/>
            <person name="Henningsen E."/>
            <person name="Hirsch C.D."/>
            <person name="Visser B."/>
            <person name="Pretorius Z.A."/>
            <person name="Steffenson B.J."/>
            <person name="Schwessinger B."/>
            <person name="Dodds P.N."/>
            <person name="Figueroa M."/>
        </authorList>
    </citation>
    <scope>NUCLEOTIDE SEQUENCE [LARGE SCALE GENOMIC DNA]</scope>
    <source>
        <strain evidence="1 2">Ug99</strain>
    </source>
</reference>
<gene>
    <name evidence="1" type="ORF">PGTUg99_034637</name>
</gene>
<protein>
    <submittedName>
        <fullName evidence="1">Uncharacterized protein</fullName>
    </submittedName>
</protein>
<dbReference type="Proteomes" id="UP000325313">
    <property type="component" value="Unassembled WGS sequence"/>
</dbReference>